<dbReference type="Proteomes" id="UP000009286">
    <property type="component" value="Chromosome"/>
</dbReference>
<dbReference type="NCBIfam" id="TIGR02210">
    <property type="entry name" value="rodA_shape"/>
    <property type="match status" value="1"/>
</dbReference>
<comment type="pathway">
    <text evidence="11">Cell wall biogenesis; peptidoglycan biosynthesis.</text>
</comment>
<dbReference type="PROSITE" id="PS00428">
    <property type="entry name" value="FTSW_RODA_SPOVE"/>
    <property type="match status" value="1"/>
</dbReference>
<dbReference type="HOGENOM" id="CLU_029243_2_2_5"/>
<feature type="transmembrane region" description="Helical" evidence="11">
    <location>
        <begin position="279"/>
        <end position="300"/>
    </location>
</feature>
<dbReference type="GO" id="GO:0008955">
    <property type="term" value="F:peptidoglycan glycosyltransferase activity"/>
    <property type="evidence" value="ECO:0007669"/>
    <property type="project" value="UniProtKB-UniRule"/>
</dbReference>
<dbReference type="Pfam" id="PF01098">
    <property type="entry name" value="FTSW_RODA_SPOVE"/>
    <property type="match status" value="1"/>
</dbReference>
<evidence type="ECO:0000256" key="2">
    <source>
        <dbReference type="ARBA" id="ARBA00022475"/>
    </source>
</evidence>
<dbReference type="PANTHER" id="PTHR30474:SF1">
    <property type="entry name" value="PEPTIDOGLYCAN GLYCOSYLTRANSFERASE MRDB"/>
    <property type="match status" value="1"/>
</dbReference>
<evidence type="ECO:0000256" key="9">
    <source>
        <dbReference type="ARBA" id="ARBA00023136"/>
    </source>
</evidence>
<comment type="similarity">
    <text evidence="11">Belongs to the SEDS family. MrdB/RodA subfamily.</text>
</comment>
<keyword evidence="13" id="KW-1185">Reference proteome</keyword>
<evidence type="ECO:0000256" key="5">
    <source>
        <dbReference type="ARBA" id="ARBA00022692"/>
    </source>
</evidence>
<evidence type="ECO:0000256" key="3">
    <source>
        <dbReference type="ARBA" id="ARBA00022676"/>
    </source>
</evidence>
<keyword evidence="10 11" id="KW-0961">Cell wall biogenesis/degradation</keyword>
<evidence type="ECO:0000256" key="8">
    <source>
        <dbReference type="ARBA" id="ARBA00022989"/>
    </source>
</evidence>
<evidence type="ECO:0000313" key="12">
    <source>
        <dbReference type="EMBL" id="AEP10173.1"/>
    </source>
</evidence>
<keyword evidence="7 11" id="KW-0573">Peptidoglycan synthesis</keyword>
<organism evidence="12 13">
    <name type="scientific">Micavibrio aeruginosavorus (strain ARL-13)</name>
    <dbReference type="NCBI Taxonomy" id="856793"/>
    <lineage>
        <taxon>Bacteria</taxon>
        <taxon>Pseudomonadati</taxon>
        <taxon>Bdellovibrionota</taxon>
        <taxon>Bdellovibrionia</taxon>
        <taxon>Bdellovibrionales</taxon>
        <taxon>Pseudobdellovibrionaceae</taxon>
        <taxon>Micavibrio</taxon>
    </lineage>
</organism>
<feature type="transmembrane region" description="Helical" evidence="11">
    <location>
        <begin position="55"/>
        <end position="75"/>
    </location>
</feature>
<keyword evidence="11" id="KW-0997">Cell inner membrane</keyword>
<evidence type="ECO:0000256" key="1">
    <source>
        <dbReference type="ARBA" id="ARBA00004141"/>
    </source>
</evidence>
<comment type="function">
    <text evidence="11">Peptidoglycan polymerase that is essential for cell wall elongation.</text>
</comment>
<feature type="transmembrane region" description="Helical" evidence="11">
    <location>
        <begin position="188"/>
        <end position="209"/>
    </location>
</feature>
<keyword evidence="9 11" id="KW-0472">Membrane</keyword>
<dbReference type="RefSeq" id="WP_014103396.1">
    <property type="nucleotide sequence ID" value="NC_016026.1"/>
</dbReference>
<keyword evidence="5 11" id="KW-0812">Transmembrane</keyword>
<feature type="transmembrane region" description="Helical" evidence="11">
    <location>
        <begin position="312"/>
        <end position="339"/>
    </location>
</feature>
<feature type="transmembrane region" description="Helical" evidence="11">
    <location>
        <begin position="167"/>
        <end position="183"/>
    </location>
</feature>
<feature type="transmembrane region" description="Helical" evidence="11">
    <location>
        <begin position="81"/>
        <end position="98"/>
    </location>
</feature>
<feature type="transmembrane region" description="Helical" evidence="11">
    <location>
        <begin position="144"/>
        <end position="161"/>
    </location>
</feature>
<dbReference type="KEGG" id="mai:MICA_1862"/>
<evidence type="ECO:0000313" key="13">
    <source>
        <dbReference type="Proteomes" id="UP000009286"/>
    </source>
</evidence>
<dbReference type="OrthoDB" id="9768187at2"/>
<sequence length="377" mass="41517">MLGSFDLQSGPTLSQKLANMNWGLIVLISLVAFIGIAALYSAGNGNMDPWASRQTVRFIFCMVAMIIVALIDQRFWYNMSYLIYAAGFVMLIFVEFMGQIGMGAQRWINLGFMQIQPSELMKLALVMALARYFNGARSEDLRRLTFLIPPALLILAPVGLVLLQPNLGTAVMLVVDGAALFFLGGAPIWLFIVGIAAGLAAIPLVWHFYMHDYQKQRVLTFLDPEADPLGSGYHIMQSKIALGSGGIEGKGFLNGSQSHLNFLPEKQTDFIFTLWAEEWGLTGGLVLLGLLLLIFIYCGWISFRCRHVYGRLLAFGLMVNFSLYVFINIAMVMGLIPVVGIPLPLVSYGGTSMLAAMIGFGLIISANIHRDSKLPRN</sequence>
<dbReference type="InterPro" id="IPR018365">
    <property type="entry name" value="Cell_cycle_FtsW-rel_CS"/>
</dbReference>
<dbReference type="InterPro" id="IPR001182">
    <property type="entry name" value="FtsW/RodA"/>
</dbReference>
<dbReference type="GO" id="GO:0005886">
    <property type="term" value="C:plasma membrane"/>
    <property type="evidence" value="ECO:0007669"/>
    <property type="project" value="UniProtKB-SubCell"/>
</dbReference>
<gene>
    <name evidence="12" type="primary">mrdB</name>
    <name evidence="11" type="synonym">rodA</name>
    <name evidence="12" type="ordered locus">MICA_1862</name>
</gene>
<keyword evidence="8 11" id="KW-1133">Transmembrane helix</keyword>
<evidence type="ECO:0000256" key="11">
    <source>
        <dbReference type="HAMAP-Rule" id="MF_02079"/>
    </source>
</evidence>
<keyword evidence="3 11" id="KW-0328">Glycosyltransferase</keyword>
<dbReference type="EC" id="2.4.99.28" evidence="11"/>
<dbReference type="AlphaFoldDB" id="G2KM79"/>
<dbReference type="eggNOG" id="COG0772">
    <property type="taxonomic scope" value="Bacteria"/>
</dbReference>
<dbReference type="GO" id="GO:0015648">
    <property type="term" value="F:lipid-linked peptidoglycan transporter activity"/>
    <property type="evidence" value="ECO:0007669"/>
    <property type="project" value="TreeGrafter"/>
</dbReference>
<dbReference type="GO" id="GO:0008360">
    <property type="term" value="P:regulation of cell shape"/>
    <property type="evidence" value="ECO:0007669"/>
    <property type="project" value="UniProtKB-KW"/>
</dbReference>
<dbReference type="STRING" id="856793.MICA_1862"/>
<comment type="catalytic activity">
    <reaction evidence="11">
        <text>[GlcNAc-(1-&gt;4)-Mur2Ac(oyl-L-Ala-gamma-D-Glu-L-Lys-D-Ala-D-Ala)](n)-di-trans,octa-cis-undecaprenyl diphosphate + beta-D-GlcNAc-(1-&gt;4)-Mur2Ac(oyl-L-Ala-gamma-D-Glu-L-Lys-D-Ala-D-Ala)-di-trans,octa-cis-undecaprenyl diphosphate = [GlcNAc-(1-&gt;4)-Mur2Ac(oyl-L-Ala-gamma-D-Glu-L-Lys-D-Ala-D-Ala)](n+1)-di-trans,octa-cis-undecaprenyl diphosphate + di-trans,octa-cis-undecaprenyl diphosphate + H(+)</text>
        <dbReference type="Rhea" id="RHEA:23708"/>
        <dbReference type="Rhea" id="RHEA-COMP:9602"/>
        <dbReference type="Rhea" id="RHEA-COMP:9603"/>
        <dbReference type="ChEBI" id="CHEBI:15378"/>
        <dbReference type="ChEBI" id="CHEBI:58405"/>
        <dbReference type="ChEBI" id="CHEBI:60033"/>
        <dbReference type="ChEBI" id="CHEBI:78435"/>
        <dbReference type="EC" id="2.4.99.28"/>
    </reaction>
</comment>
<keyword evidence="6 11" id="KW-0133">Cell shape</keyword>
<evidence type="ECO:0000256" key="4">
    <source>
        <dbReference type="ARBA" id="ARBA00022679"/>
    </source>
</evidence>
<dbReference type="GO" id="GO:0032153">
    <property type="term" value="C:cell division site"/>
    <property type="evidence" value="ECO:0007669"/>
    <property type="project" value="TreeGrafter"/>
</dbReference>
<dbReference type="HAMAP" id="MF_02079">
    <property type="entry name" value="PGT_RodA"/>
    <property type="match status" value="1"/>
</dbReference>
<dbReference type="UniPathway" id="UPA00219"/>
<keyword evidence="4 11" id="KW-0808">Transferase</keyword>
<keyword evidence="2 11" id="KW-1003">Cell membrane</keyword>
<dbReference type="GO" id="GO:0051301">
    <property type="term" value="P:cell division"/>
    <property type="evidence" value="ECO:0007669"/>
    <property type="project" value="InterPro"/>
</dbReference>
<dbReference type="GO" id="GO:0071555">
    <property type="term" value="P:cell wall organization"/>
    <property type="evidence" value="ECO:0007669"/>
    <property type="project" value="UniProtKB-KW"/>
</dbReference>
<protein>
    <recommendedName>
        <fullName evidence="11">Peptidoglycan glycosyltransferase RodA</fullName>
        <shortName evidence="11">PGT</shortName>
        <ecNumber evidence="11">2.4.99.28</ecNumber>
    </recommendedName>
    <alternativeName>
        <fullName evidence="11">Cell elongation protein RodA</fullName>
    </alternativeName>
    <alternativeName>
        <fullName evidence="11">Cell wall polymerase</fullName>
    </alternativeName>
    <alternativeName>
        <fullName evidence="11">Peptidoglycan polymerase</fullName>
        <shortName evidence="11">PG polymerase</shortName>
    </alternativeName>
</protein>
<evidence type="ECO:0000256" key="6">
    <source>
        <dbReference type="ARBA" id="ARBA00022960"/>
    </source>
</evidence>
<feature type="transmembrane region" description="Helical" evidence="11">
    <location>
        <begin position="345"/>
        <end position="368"/>
    </location>
</feature>
<accession>G2KM79</accession>
<proteinExistence type="inferred from homology"/>
<reference evidence="12 13" key="1">
    <citation type="journal article" date="2011" name="BMC Genomics">
        <title>Genomic insights into an obligate epibiotic bacterial predator: Micavibrio aeruginosavorus ARL-13.</title>
        <authorList>
            <person name="Wang Z."/>
            <person name="Kadouri D."/>
            <person name="Wu M."/>
        </authorList>
    </citation>
    <scope>NUCLEOTIDE SEQUENCE [LARGE SCALE GENOMIC DNA]</scope>
    <source>
        <strain evidence="12 13">ARL-13</strain>
    </source>
</reference>
<dbReference type="GO" id="GO:0009252">
    <property type="term" value="P:peptidoglycan biosynthetic process"/>
    <property type="evidence" value="ECO:0007669"/>
    <property type="project" value="UniProtKB-UniRule"/>
</dbReference>
<evidence type="ECO:0000256" key="10">
    <source>
        <dbReference type="ARBA" id="ARBA00023316"/>
    </source>
</evidence>
<feature type="transmembrane region" description="Helical" evidence="11">
    <location>
        <begin position="20"/>
        <end position="43"/>
    </location>
</feature>
<name>G2KM79_MICAA</name>
<dbReference type="PANTHER" id="PTHR30474">
    <property type="entry name" value="CELL CYCLE PROTEIN"/>
    <property type="match status" value="1"/>
</dbReference>
<dbReference type="EMBL" id="CP002382">
    <property type="protein sequence ID" value="AEP10173.1"/>
    <property type="molecule type" value="Genomic_DNA"/>
</dbReference>
<dbReference type="InterPro" id="IPR011923">
    <property type="entry name" value="RodA/MrdB"/>
</dbReference>
<evidence type="ECO:0000256" key="7">
    <source>
        <dbReference type="ARBA" id="ARBA00022984"/>
    </source>
</evidence>
<comment type="subcellular location">
    <subcellularLocation>
        <location evidence="11">Cell inner membrane</location>
        <topology evidence="11">Multi-pass membrane protein</topology>
    </subcellularLocation>
    <subcellularLocation>
        <location evidence="1">Membrane</location>
        <topology evidence="1">Multi-pass membrane protein</topology>
    </subcellularLocation>
</comment>